<dbReference type="RefSeq" id="WP_105359338.1">
    <property type="nucleotide sequence ID" value="NZ_PUIB01000027.1"/>
</dbReference>
<evidence type="ECO:0000256" key="1">
    <source>
        <dbReference type="SAM" id="MobiDB-lite"/>
    </source>
</evidence>
<organism evidence="2 3">
    <name type="scientific">Blastopirellula marina</name>
    <dbReference type="NCBI Taxonomy" id="124"/>
    <lineage>
        <taxon>Bacteria</taxon>
        <taxon>Pseudomonadati</taxon>
        <taxon>Planctomycetota</taxon>
        <taxon>Planctomycetia</taxon>
        <taxon>Pirellulales</taxon>
        <taxon>Pirellulaceae</taxon>
        <taxon>Blastopirellula</taxon>
    </lineage>
</organism>
<dbReference type="Proteomes" id="UP000239388">
    <property type="component" value="Unassembled WGS sequence"/>
</dbReference>
<dbReference type="AlphaFoldDB" id="A0A2S8F6J9"/>
<reference evidence="2 3" key="1">
    <citation type="submission" date="2018-02" db="EMBL/GenBank/DDBJ databases">
        <title>Comparative genomes isolates from brazilian mangrove.</title>
        <authorList>
            <person name="Araujo J.E."/>
            <person name="Taketani R.G."/>
            <person name="Silva M.C.P."/>
            <person name="Loureco M.V."/>
            <person name="Andreote F.D."/>
        </authorList>
    </citation>
    <scope>NUCLEOTIDE SEQUENCE [LARGE SCALE GENOMIC DNA]</scope>
    <source>
        <strain evidence="2 3">NAP PRIS-MGV</strain>
    </source>
</reference>
<name>A0A2S8F6J9_9BACT</name>
<evidence type="ECO:0000313" key="2">
    <source>
        <dbReference type="EMBL" id="PQO27782.1"/>
    </source>
</evidence>
<feature type="compositionally biased region" description="Polar residues" evidence="1">
    <location>
        <begin position="291"/>
        <end position="312"/>
    </location>
</feature>
<feature type="region of interest" description="Disordered" evidence="1">
    <location>
        <begin position="262"/>
        <end position="378"/>
    </location>
</feature>
<proteinExistence type="predicted"/>
<comment type="caution">
    <text evidence="2">The sequence shown here is derived from an EMBL/GenBank/DDBJ whole genome shotgun (WGS) entry which is preliminary data.</text>
</comment>
<sequence length="398" mass="43515">MTHFQLHSVAAILLVGLACGAGCPQLMRPVDPLYQPPVVFQTAPTMEQLMAQVNMNTQRVQSLESTGATLGMKGLPSIRAQIYMMPPMKFRMIGETSLTGQLLDLGSNDEEFWVWGRGFDSPGLMYARHDQFQHTMAKTMLPVEPGWVAQAMGLARFDPNDYHQGPFPTATGNYEIRTTMNSSAGQITKVTVIDKQYGYVLEQHMYDMAGQPIASAMASNYRYDPNFQVSLPYKVDIRLPKSGADFSIQIIGYRINQLTEGNGTFARPHRPDVPELNLAGGSGMPIHSGQPLPSGQYQPTSQPYLNSGQPLPTGQPYPGQQMPPAGQPYNGGGQFDPYAPANTQPQIAPQYPSSSGYPLGANTAPSINQPSSQLTAVRPVYETAAREEFNSPPIRGMR</sequence>
<dbReference type="EMBL" id="PUIB01000027">
    <property type="protein sequence ID" value="PQO27782.1"/>
    <property type="molecule type" value="Genomic_DNA"/>
</dbReference>
<evidence type="ECO:0000313" key="3">
    <source>
        <dbReference type="Proteomes" id="UP000239388"/>
    </source>
</evidence>
<gene>
    <name evidence="2" type="ORF">C5Y98_27200</name>
</gene>
<feature type="compositionally biased region" description="Polar residues" evidence="1">
    <location>
        <begin position="341"/>
        <end position="356"/>
    </location>
</feature>
<feature type="compositionally biased region" description="Polar residues" evidence="1">
    <location>
        <begin position="363"/>
        <end position="375"/>
    </location>
</feature>
<dbReference type="OrthoDB" id="279598at2"/>
<protein>
    <submittedName>
        <fullName evidence="2">Uncharacterized protein</fullName>
    </submittedName>
</protein>
<accession>A0A2S8F6J9</accession>